<gene>
    <name evidence="1" type="ORF">GCM10025759_11860</name>
</gene>
<accession>A0ABP9L6J5</accession>
<evidence type="ECO:0000313" key="2">
    <source>
        <dbReference type="Proteomes" id="UP001501083"/>
    </source>
</evidence>
<dbReference type="Proteomes" id="UP001501083">
    <property type="component" value="Unassembled WGS sequence"/>
</dbReference>
<comment type="caution">
    <text evidence="1">The sequence shown here is derived from an EMBL/GenBank/DDBJ whole genome shotgun (WGS) entry which is preliminary data.</text>
</comment>
<reference evidence="2" key="1">
    <citation type="journal article" date="2019" name="Int. J. Syst. Evol. Microbiol.">
        <title>The Global Catalogue of Microorganisms (GCM) 10K type strain sequencing project: providing services to taxonomists for standard genome sequencing and annotation.</title>
        <authorList>
            <consortium name="The Broad Institute Genomics Platform"/>
            <consortium name="The Broad Institute Genome Sequencing Center for Infectious Disease"/>
            <person name="Wu L."/>
            <person name="Ma J."/>
        </authorList>
    </citation>
    <scope>NUCLEOTIDE SEQUENCE [LARGE SCALE GENOMIC DNA]</scope>
    <source>
        <strain evidence="2">JCM 19212</strain>
    </source>
</reference>
<sequence length="76" mass="7979">MVRGASNIGALSFVLRVDVAQAARTSMAPATARRRVGVFMTASLARRAVAPIVLSYQRARVAGPVPLARLGACRPC</sequence>
<name>A0ABP9L6J5_9GAMM</name>
<proteinExistence type="predicted"/>
<dbReference type="EMBL" id="BAABKY010000002">
    <property type="protein sequence ID" value="GAA5072186.1"/>
    <property type="molecule type" value="Genomic_DNA"/>
</dbReference>
<keyword evidence="2" id="KW-1185">Reference proteome</keyword>
<protein>
    <submittedName>
        <fullName evidence="1">Uncharacterized protein</fullName>
    </submittedName>
</protein>
<organism evidence="1 2">
    <name type="scientific">Lysobacter panacisoli</name>
    <dbReference type="NCBI Taxonomy" id="1255263"/>
    <lineage>
        <taxon>Bacteria</taxon>
        <taxon>Pseudomonadati</taxon>
        <taxon>Pseudomonadota</taxon>
        <taxon>Gammaproteobacteria</taxon>
        <taxon>Lysobacterales</taxon>
        <taxon>Lysobacteraceae</taxon>
        <taxon>Lysobacter</taxon>
    </lineage>
</organism>
<evidence type="ECO:0000313" key="1">
    <source>
        <dbReference type="EMBL" id="GAA5072186.1"/>
    </source>
</evidence>